<name>D3AYM7_HETP5</name>
<comment type="subcellular location">
    <subcellularLocation>
        <location evidence="1">Endoplasmic reticulum membrane</location>
        <topology evidence="1">Single-pass type I membrane protein</topology>
    </subcellularLocation>
</comment>
<feature type="domain" description="EMC1 first beta-propeller" evidence="13">
    <location>
        <begin position="450"/>
        <end position="645"/>
    </location>
</feature>
<comment type="subunit">
    <text evidence="3">Component of the ER membrane protein complex (EMC).</text>
</comment>
<keyword evidence="15" id="KW-1185">Reference proteome</keyword>
<dbReference type="EMBL" id="ADBJ01000004">
    <property type="protein sequence ID" value="EFA86054.1"/>
    <property type="molecule type" value="Genomic_DNA"/>
</dbReference>
<evidence type="ECO:0000256" key="8">
    <source>
        <dbReference type="ARBA" id="ARBA00022989"/>
    </source>
</evidence>
<dbReference type="InterPro" id="IPR058545">
    <property type="entry name" value="Beta-prop_EMC1_1st"/>
</dbReference>
<evidence type="ECO:0000256" key="1">
    <source>
        <dbReference type="ARBA" id="ARBA00004115"/>
    </source>
</evidence>
<evidence type="ECO:0000256" key="7">
    <source>
        <dbReference type="ARBA" id="ARBA00022824"/>
    </source>
</evidence>
<evidence type="ECO:0000259" key="13">
    <source>
        <dbReference type="Pfam" id="PF25293"/>
    </source>
</evidence>
<evidence type="ECO:0000256" key="3">
    <source>
        <dbReference type="ARBA" id="ARBA00011276"/>
    </source>
</evidence>
<organism evidence="14 15">
    <name type="scientific">Heterostelium pallidum (strain ATCC 26659 / Pp 5 / PN500)</name>
    <name type="common">Cellular slime mold</name>
    <name type="synonym">Polysphondylium pallidum</name>
    <dbReference type="NCBI Taxonomy" id="670386"/>
    <lineage>
        <taxon>Eukaryota</taxon>
        <taxon>Amoebozoa</taxon>
        <taxon>Evosea</taxon>
        <taxon>Eumycetozoa</taxon>
        <taxon>Dictyostelia</taxon>
        <taxon>Acytosteliales</taxon>
        <taxon>Acytosteliaceae</taxon>
        <taxon>Heterostelium</taxon>
    </lineage>
</organism>
<gene>
    <name evidence="14" type="ORF">PPL_01290</name>
</gene>
<keyword evidence="10" id="KW-0325">Glycoprotein</keyword>
<dbReference type="GO" id="GO:0034975">
    <property type="term" value="P:protein folding in endoplasmic reticulum"/>
    <property type="evidence" value="ECO:0007669"/>
    <property type="project" value="TreeGrafter"/>
</dbReference>
<dbReference type="GeneID" id="31356820"/>
<dbReference type="PANTHER" id="PTHR21573">
    <property type="entry name" value="ER MEMBRANE PROTEIN COMPLEX SUBUNIT 1"/>
    <property type="match status" value="1"/>
</dbReference>
<reference evidence="14 15" key="1">
    <citation type="journal article" date="2011" name="Genome Res.">
        <title>Phylogeny-wide analysis of social amoeba genomes highlights ancient origins for complex intercellular communication.</title>
        <authorList>
            <person name="Heidel A.J."/>
            <person name="Lawal H.M."/>
            <person name="Felder M."/>
            <person name="Schilde C."/>
            <person name="Helps N.R."/>
            <person name="Tunggal B."/>
            <person name="Rivero F."/>
            <person name="John U."/>
            <person name="Schleicher M."/>
            <person name="Eichinger L."/>
            <person name="Platzer M."/>
            <person name="Noegel A.A."/>
            <person name="Schaap P."/>
            <person name="Gloeckner G."/>
        </authorList>
    </citation>
    <scope>NUCLEOTIDE SEQUENCE [LARGE SCALE GENOMIC DNA]</scope>
    <source>
        <strain evidence="15">ATCC 26659 / Pp 5 / PN500</strain>
    </source>
</reference>
<comment type="caution">
    <text evidence="14">The sequence shown here is derived from an EMBL/GenBank/DDBJ whole genome shotgun (WGS) entry which is preliminary data.</text>
</comment>
<dbReference type="STRING" id="670386.D3AYM7"/>
<dbReference type="GO" id="GO:0072546">
    <property type="term" value="C:EMC complex"/>
    <property type="evidence" value="ECO:0007669"/>
    <property type="project" value="InterPro"/>
</dbReference>
<evidence type="ECO:0000256" key="10">
    <source>
        <dbReference type="ARBA" id="ARBA00023180"/>
    </source>
</evidence>
<dbReference type="SUPFAM" id="SSF50998">
    <property type="entry name" value="Quinoprotein alcohol dehydrogenase-like"/>
    <property type="match status" value="1"/>
</dbReference>
<evidence type="ECO:0000256" key="5">
    <source>
        <dbReference type="ARBA" id="ARBA00022692"/>
    </source>
</evidence>
<dbReference type="InterPro" id="IPR011678">
    <property type="entry name" value="EMC1_C"/>
</dbReference>
<sequence>MEIINKDNLFVNLSHLLLKKIISNLDEIAERIIFTLVCKRWFRERNSYLFFNNLFDKSFDDDYMLTRLQSYQSILKLEYKEELFLVEEATQNSYQITPNEILETDNFFEFKYLTVKLNQYDISKLKDRLELSNITYLRLPPTTPRLSAGSLPENLENLMLSDYGYLLEFGDLPVSLKVLSLYNYNRTLVNGSLPPRLKRLRLIQCYNNCDLQLNTISQDVFTSTLTSIENSPYQWIKYFKYLPLLESFSSDGDIPSGFLEPGDFPDTLTRLKLQSYKSYIRPGVIPSSIKHLTLNSYCWNPLQDSIPKDAHYEHLCVFDSPAIEPNQLPLNIKSLEMLSPNYIIEGVIPSTTKSLYLFTNMVGITRNTQRLDSRSIPNSVENLYLGDGYTEFDSKLLPDSIRTLKLRAKDIFRNGIDSFKPSITCLQVGSYTKLNRIDNNNFIAHTPGEEIGVKDWRIKNIGLVERSIIYDKDVKPTILVQSSVPSLDNYHNNYLLSLLNLNDGSIIWRQLLPRQEHSFESIISISNSQIVTLSNANKLRLWNRLSGSVVWSTSLTNTDASNEMCSRVVQVSENELMVICESMIHTVSVKSGMLTKSSPITDSQSVTVIDNHNRFNYDKNTFNGLPLPGNTGGVSNSNNQLTGSFLKVSSSSESNKKLVVIANSNTLYFGSEKQSLESFKVEGAYFIELLAAYDDAGQFAIRVNEKFIHIYQFADDGKSLALVKKLEHVGGVAAASGSKSADYIVKEESGSDAAFIISGRFATKLTEKSNGRPVYLITSGGGYSVVVTKDWTLTVYLRDQLLWQREESLAAILQTEITDSLPSNIGKLSQLEYEFTESSSDNFMSHLTRRLWAQLNSVVGKSLGVAVDDQAAAGVHGVEHAWSEEFNKLVIVSTAAGKIHCLSSSDRGFISWSIFYPEYNGESLRLYISGRQPDIKAIVVYSTGRDGAVSNIVSTVNINKGVEVASKIINQRILHSSIIPLASDKSGNDSSVEHLFMAALDYPAGHPPSVMIHPWTGSARANWESFKSIHFYIADRDRSVVRGYSIESMAGQGQLKSHLDWNLNFGSQQKIVAIGASNPHEVIGTPAIILGNRDLLPKYINRNLISIATVDAKTSMLTMHLVDSITGEIIKTFLHQNVGGKISIVHIENSVIYSYFDITIQKQFITSIDLFEDGVNWNKQVFSSYDSNRNIIIKQKSFVFPSHIQTLSESVSSKGITSKFILVGTISGQVLPIEKKWIDARRPYPSEATPFDQEEGLIPYHPNLNFPPYLYITYNTTIPLLNSMTTAGTGKESTSIIVSTGIDFFVALIAPSSGYDVLSHNFNHFALISTSMLLAALTYITRMLRKNKILNRKWK</sequence>
<dbReference type="OMA" id="WSIMPLN"/>
<evidence type="ECO:0000256" key="9">
    <source>
        <dbReference type="ARBA" id="ARBA00023136"/>
    </source>
</evidence>
<accession>D3AYM7</accession>
<dbReference type="InterPro" id="IPR026895">
    <property type="entry name" value="EMC1"/>
</dbReference>
<dbReference type="Proteomes" id="UP000001396">
    <property type="component" value="Unassembled WGS sequence"/>
</dbReference>
<evidence type="ECO:0000313" key="14">
    <source>
        <dbReference type="EMBL" id="EFA86054.1"/>
    </source>
</evidence>
<dbReference type="Pfam" id="PF07774">
    <property type="entry name" value="EMC1_C"/>
    <property type="match status" value="1"/>
</dbReference>
<dbReference type="Pfam" id="PF05725">
    <property type="entry name" value="FNIP"/>
    <property type="match status" value="3"/>
</dbReference>
<proteinExistence type="inferred from homology"/>
<evidence type="ECO:0000256" key="4">
    <source>
        <dbReference type="ARBA" id="ARBA00020824"/>
    </source>
</evidence>
<evidence type="ECO:0000259" key="12">
    <source>
        <dbReference type="Pfam" id="PF07774"/>
    </source>
</evidence>
<dbReference type="InterPro" id="IPR011047">
    <property type="entry name" value="Quinoprotein_ADH-like_sf"/>
</dbReference>
<keyword evidence="7" id="KW-0256">Endoplasmic reticulum</keyword>
<dbReference type="PANTHER" id="PTHR21573:SF0">
    <property type="entry name" value="ER MEMBRANE PROTEIN COMPLEX SUBUNIT 1"/>
    <property type="match status" value="1"/>
</dbReference>
<keyword evidence="8 11" id="KW-1133">Transmembrane helix</keyword>
<evidence type="ECO:0000256" key="6">
    <source>
        <dbReference type="ARBA" id="ARBA00022729"/>
    </source>
</evidence>
<dbReference type="InterPro" id="IPR015943">
    <property type="entry name" value="WD40/YVTN_repeat-like_dom_sf"/>
</dbReference>
<comment type="similarity">
    <text evidence="2">Belongs to the EMC1 family.</text>
</comment>
<dbReference type="RefSeq" id="XP_020438160.1">
    <property type="nucleotide sequence ID" value="XM_020572302.1"/>
</dbReference>
<evidence type="ECO:0000256" key="2">
    <source>
        <dbReference type="ARBA" id="ARBA00007904"/>
    </source>
</evidence>
<evidence type="ECO:0000313" key="15">
    <source>
        <dbReference type="Proteomes" id="UP000001396"/>
    </source>
</evidence>
<dbReference type="InParanoid" id="D3AYM7"/>
<dbReference type="InterPro" id="IPR008615">
    <property type="entry name" value="FNIP"/>
</dbReference>
<dbReference type="Pfam" id="PF25293">
    <property type="entry name" value="Beta-prop_EMC1_N"/>
    <property type="match status" value="1"/>
</dbReference>
<feature type="transmembrane region" description="Helical" evidence="11">
    <location>
        <begin position="1325"/>
        <end position="1344"/>
    </location>
</feature>
<evidence type="ECO:0000256" key="11">
    <source>
        <dbReference type="SAM" id="Phobius"/>
    </source>
</evidence>
<keyword evidence="9 11" id="KW-0472">Membrane</keyword>
<dbReference type="Gene3D" id="2.130.10.10">
    <property type="entry name" value="YVTN repeat-like/Quinoprotein amine dehydrogenase"/>
    <property type="match status" value="1"/>
</dbReference>
<dbReference type="FunCoup" id="D3AYM7">
    <property type="interactions" value="416"/>
</dbReference>
<feature type="domain" description="ER membrane protein complex subunit 1 C-terminal" evidence="12">
    <location>
        <begin position="1148"/>
        <end position="1354"/>
    </location>
</feature>
<keyword evidence="6" id="KW-0732">Signal</keyword>
<protein>
    <recommendedName>
        <fullName evidence="4">ER membrane protein complex subunit 1</fullName>
    </recommendedName>
</protein>
<keyword evidence="5 11" id="KW-0812">Transmembrane</keyword>